<name>A0A7Y8XZI0_9FLAO</name>
<dbReference type="InterPro" id="IPR003594">
    <property type="entry name" value="HATPase_dom"/>
</dbReference>
<feature type="domain" description="Response regulatory" evidence="14">
    <location>
        <begin position="1221"/>
        <end position="1338"/>
    </location>
</feature>
<evidence type="ECO:0000256" key="7">
    <source>
        <dbReference type="ARBA" id="ARBA00022840"/>
    </source>
</evidence>
<keyword evidence="3 11" id="KW-0597">Phosphoprotein</keyword>
<dbReference type="EC" id="2.7.13.3" evidence="2"/>
<feature type="transmembrane region" description="Helical" evidence="12">
    <location>
        <begin position="190"/>
        <end position="209"/>
    </location>
</feature>
<dbReference type="Pfam" id="PF00989">
    <property type="entry name" value="PAS"/>
    <property type="match status" value="1"/>
</dbReference>
<dbReference type="Pfam" id="PF00072">
    <property type="entry name" value="Response_reg"/>
    <property type="match status" value="1"/>
</dbReference>
<dbReference type="PROSITE" id="PS50110">
    <property type="entry name" value="RESPONSE_REGULATORY"/>
    <property type="match status" value="1"/>
</dbReference>
<dbReference type="PANTHER" id="PTHR45339:SF1">
    <property type="entry name" value="HYBRID SIGNAL TRANSDUCTION HISTIDINE KINASE J"/>
    <property type="match status" value="1"/>
</dbReference>
<dbReference type="Gene3D" id="3.30.450.20">
    <property type="entry name" value="PAS domain"/>
    <property type="match status" value="3"/>
</dbReference>
<keyword evidence="8" id="KW-0902">Two-component regulatory system</keyword>
<dbReference type="PROSITE" id="PS50112">
    <property type="entry name" value="PAS"/>
    <property type="match status" value="3"/>
</dbReference>
<evidence type="ECO:0000256" key="10">
    <source>
        <dbReference type="ARBA" id="ARBA00068150"/>
    </source>
</evidence>
<dbReference type="GO" id="GO:0000155">
    <property type="term" value="F:phosphorelay sensor kinase activity"/>
    <property type="evidence" value="ECO:0007669"/>
    <property type="project" value="InterPro"/>
</dbReference>
<gene>
    <name evidence="17" type="ORF">HZF10_01650</name>
</gene>
<evidence type="ECO:0000259" key="14">
    <source>
        <dbReference type="PROSITE" id="PS50110"/>
    </source>
</evidence>
<dbReference type="InterPro" id="IPR000014">
    <property type="entry name" value="PAS"/>
</dbReference>
<dbReference type="FunFam" id="3.30.565.10:FF:000010">
    <property type="entry name" value="Sensor histidine kinase RcsC"/>
    <property type="match status" value="1"/>
</dbReference>
<feature type="transmembrane region" description="Helical" evidence="12">
    <location>
        <begin position="117"/>
        <end position="136"/>
    </location>
</feature>
<dbReference type="SUPFAM" id="SSF55785">
    <property type="entry name" value="PYP-like sensor domain (PAS domain)"/>
    <property type="match status" value="3"/>
</dbReference>
<evidence type="ECO:0000256" key="2">
    <source>
        <dbReference type="ARBA" id="ARBA00012438"/>
    </source>
</evidence>
<dbReference type="InterPro" id="IPR003018">
    <property type="entry name" value="GAF"/>
</dbReference>
<sequence>MRIRQGVFSFVLLTVFSVRAFASGSFLSVESVQAGERLSSQGWFLVLMLALTGGLLYLTFNQKTRFNKDFVSNYSEIDSNPEQFRLYLLFFGIIFFATEVFLEFFSVRRESELTENIIFSSVLIALYYLSGRWTVLEYNIRRVFFVAFIGYLAFVTYKLVFKPFEMITLTEFILVYFFSYSVFKTIRQYLIFVVCTFAMLFIFLIASLLDDQVVAILFNACLITTVFHYTKHIGILNTKDKFLFANEIVNKGNSLIIATNRKGEVLFCSESIKGILGYSTKEVMDLNFWKLTEDAEFIGEEYHENYIDGRLYIRKLRSKNGEYRYIQWKDKQYSDNLFIGIGQDITHHVHVQNQYKNLIESASDIIYETDRHGNYTYVNPFTESILGYSAEEFYQRHYSVLIREDFQAKIRSQYDRAPKNRNSYPIQVFPFVKKNGESLWVSQSVSIKRNDFGKITGFSVIARDITLVKSLEDEKIRKEKKLARYNDTLKIFATKSFAGQEKLEDVLKHILELSAKSLDVDRTGYWNYDKDGIHCASMYNSSGASPITTLSLERDRYPVYFSALENERQVVASDVFNSPQTVELCEDYIQENGIRSLLDTPIFVNGEISGVICFESVGKHCDWDNEDISFARSVSDLTAIAIESHMRREAEKNLAYKSEILTVITRNTGKFLMSKSTDEIFTGILKSVGNVTNVDRLSYFRNNDKDKTIRQEHRWLGDIKSITPPNPDLLHIPHTQLPEIMECMNDNRPFFSIVKEMEYTSSKELLLGLGVKSLLVLPIFVRNQLHGMIVFDDATEREWTGDEITILQSLASNISLAIERNINENIINENEEKFRLLANNIPGTVYMLNEENKLVYLNREMEKLTGYPCSAFLEEGLWFPSLVHPEDFEKGMGIRGAAIEKAEPFHLEYRIINKSGEVVWIEEFGDVILKNDKLHFIEGILLDITERKRNETAVKEKELAEAASRSKSEFLANMSHEIRTPLNGIIGFTDLLMKTNLENIQRQYMTTVNQSANALMEIINDILDFSKIEAGKLDLTPEDTDLFRLCHHITKLIEYDSRVKSLDVVLSIADDVPKCILVDEIRLKQILINLMSNAVKFTEKGSIELKVKLLDRTEDKARLYFSVQDTGIGIRKSNQEKIFDAFSQEDSSTTKKFGGTGLGLAISNKLLGLMESRLELKSTYGQGSTFYFEVEVGLSENCEFEPAIAIQDHVSPNGFDDESVRILIVEDNKINMLLAKTLIRKILPQAVIYECFDGRQAIDDFLRLDPDLVFMDVQMPVMNGYEASMEIRKFNVRGVPVIALTAGTIKGEKEKCLEAGMSDYIPKPIVEDDIRNVLSVWLRKNEV</sequence>
<dbReference type="Proteomes" id="UP000535020">
    <property type="component" value="Unassembled WGS sequence"/>
</dbReference>
<feature type="transmembrane region" description="Helical" evidence="12">
    <location>
        <begin position="143"/>
        <end position="160"/>
    </location>
</feature>
<dbReference type="CDD" id="cd16922">
    <property type="entry name" value="HATPase_EvgS-ArcB-TorS-like"/>
    <property type="match status" value="1"/>
</dbReference>
<dbReference type="InterPro" id="IPR011006">
    <property type="entry name" value="CheY-like_superfamily"/>
</dbReference>
<evidence type="ECO:0000256" key="4">
    <source>
        <dbReference type="ARBA" id="ARBA00022679"/>
    </source>
</evidence>
<evidence type="ECO:0000256" key="1">
    <source>
        <dbReference type="ARBA" id="ARBA00000085"/>
    </source>
</evidence>
<feature type="transmembrane region" description="Helical" evidence="12">
    <location>
        <begin position="38"/>
        <end position="60"/>
    </location>
</feature>
<dbReference type="Pfam" id="PF02518">
    <property type="entry name" value="HATPase_c"/>
    <property type="match status" value="1"/>
</dbReference>
<dbReference type="PRINTS" id="PR00344">
    <property type="entry name" value="BCTRLSENSOR"/>
</dbReference>
<dbReference type="PROSITE" id="PS50109">
    <property type="entry name" value="HIS_KIN"/>
    <property type="match status" value="1"/>
</dbReference>
<dbReference type="InterPro" id="IPR005467">
    <property type="entry name" value="His_kinase_dom"/>
</dbReference>
<feature type="domain" description="PAC" evidence="16">
    <location>
        <begin position="422"/>
        <end position="477"/>
    </location>
</feature>
<evidence type="ECO:0000256" key="12">
    <source>
        <dbReference type="SAM" id="Phobius"/>
    </source>
</evidence>
<organism evidence="17 18">
    <name type="scientific">Flavobacterium agri</name>
    <dbReference type="NCBI Taxonomy" id="2743471"/>
    <lineage>
        <taxon>Bacteria</taxon>
        <taxon>Pseudomonadati</taxon>
        <taxon>Bacteroidota</taxon>
        <taxon>Flavobacteriia</taxon>
        <taxon>Flavobacteriales</taxon>
        <taxon>Flavobacteriaceae</taxon>
        <taxon>Flavobacterium</taxon>
    </lineage>
</organism>
<evidence type="ECO:0000256" key="11">
    <source>
        <dbReference type="PROSITE-ProRule" id="PRU00169"/>
    </source>
</evidence>
<keyword evidence="6" id="KW-0418">Kinase</keyword>
<dbReference type="EMBL" id="JACBJI010000001">
    <property type="protein sequence ID" value="NYA69607.1"/>
    <property type="molecule type" value="Genomic_DNA"/>
</dbReference>
<dbReference type="SUPFAM" id="SSF47384">
    <property type="entry name" value="Homodimeric domain of signal transducing histidine kinase"/>
    <property type="match status" value="1"/>
</dbReference>
<dbReference type="GO" id="GO:0006355">
    <property type="term" value="P:regulation of DNA-templated transcription"/>
    <property type="evidence" value="ECO:0007669"/>
    <property type="project" value="InterPro"/>
</dbReference>
<feature type="transmembrane region" description="Helical" evidence="12">
    <location>
        <begin position="86"/>
        <end position="105"/>
    </location>
</feature>
<dbReference type="InterPro" id="IPR013655">
    <property type="entry name" value="PAS_fold_3"/>
</dbReference>
<evidence type="ECO:0000256" key="6">
    <source>
        <dbReference type="ARBA" id="ARBA00022777"/>
    </source>
</evidence>
<feature type="modified residue" description="4-aspartylphosphate" evidence="11">
    <location>
        <position position="1272"/>
    </location>
</feature>
<dbReference type="Gene3D" id="3.30.565.10">
    <property type="entry name" value="Histidine kinase-like ATPase, C-terminal domain"/>
    <property type="match status" value="1"/>
</dbReference>
<feature type="domain" description="PAC" evidence="16">
    <location>
        <begin position="905"/>
        <end position="956"/>
    </location>
</feature>
<accession>A0A7Y8XZI0</accession>
<dbReference type="SMART" id="SM00387">
    <property type="entry name" value="HATPase_c"/>
    <property type="match status" value="1"/>
</dbReference>
<evidence type="ECO:0000259" key="15">
    <source>
        <dbReference type="PROSITE" id="PS50112"/>
    </source>
</evidence>
<dbReference type="InterPro" id="IPR001610">
    <property type="entry name" value="PAC"/>
</dbReference>
<feature type="domain" description="PAS" evidence="15">
    <location>
        <begin position="351"/>
        <end position="421"/>
    </location>
</feature>
<dbReference type="InterPro" id="IPR036890">
    <property type="entry name" value="HATPase_C_sf"/>
</dbReference>
<keyword evidence="12" id="KW-0812">Transmembrane</keyword>
<feature type="domain" description="PAS" evidence="15">
    <location>
        <begin position="830"/>
        <end position="902"/>
    </location>
</feature>
<keyword evidence="4" id="KW-0808">Transferase</keyword>
<dbReference type="CDD" id="cd00130">
    <property type="entry name" value="PAS"/>
    <property type="match status" value="3"/>
</dbReference>
<dbReference type="Gene3D" id="1.10.287.130">
    <property type="match status" value="1"/>
</dbReference>
<feature type="transmembrane region" description="Helical" evidence="12">
    <location>
        <begin position="166"/>
        <end position="183"/>
    </location>
</feature>
<dbReference type="InterPro" id="IPR029016">
    <property type="entry name" value="GAF-like_dom_sf"/>
</dbReference>
<comment type="caution">
    <text evidence="17">The sequence shown here is derived from an EMBL/GenBank/DDBJ whole genome shotgun (WGS) entry which is preliminary data.</text>
</comment>
<dbReference type="Gene3D" id="3.40.50.2300">
    <property type="match status" value="1"/>
</dbReference>
<evidence type="ECO:0000256" key="3">
    <source>
        <dbReference type="ARBA" id="ARBA00022553"/>
    </source>
</evidence>
<dbReference type="Pfam" id="PF00512">
    <property type="entry name" value="HisKA"/>
    <property type="match status" value="1"/>
</dbReference>
<keyword evidence="5" id="KW-0547">Nucleotide-binding</keyword>
<comment type="catalytic activity">
    <reaction evidence="1">
        <text>ATP + protein L-histidine = ADP + protein N-phospho-L-histidine.</text>
        <dbReference type="EC" id="2.7.13.3"/>
    </reaction>
</comment>
<comment type="subunit">
    <text evidence="9">At low DSF concentrations, interacts with RpfF.</text>
</comment>
<dbReference type="PANTHER" id="PTHR45339">
    <property type="entry name" value="HYBRID SIGNAL TRANSDUCTION HISTIDINE KINASE J"/>
    <property type="match status" value="1"/>
</dbReference>
<dbReference type="SMART" id="SM00448">
    <property type="entry name" value="REC"/>
    <property type="match status" value="1"/>
</dbReference>
<dbReference type="FunFam" id="1.10.287.130:FF:000002">
    <property type="entry name" value="Two-component osmosensing histidine kinase"/>
    <property type="match status" value="1"/>
</dbReference>
<keyword evidence="12" id="KW-1133">Transmembrane helix</keyword>
<dbReference type="SUPFAM" id="SSF55781">
    <property type="entry name" value="GAF domain-like"/>
    <property type="match status" value="2"/>
</dbReference>
<dbReference type="CDD" id="cd00082">
    <property type="entry name" value="HisKA"/>
    <property type="match status" value="1"/>
</dbReference>
<evidence type="ECO:0000256" key="9">
    <source>
        <dbReference type="ARBA" id="ARBA00064003"/>
    </source>
</evidence>
<evidence type="ECO:0000313" key="17">
    <source>
        <dbReference type="EMBL" id="NYA69607.1"/>
    </source>
</evidence>
<dbReference type="RefSeq" id="WP_176004429.1">
    <property type="nucleotide sequence ID" value="NZ_JABWMI010000002.1"/>
</dbReference>
<feature type="domain" description="Histidine kinase" evidence="13">
    <location>
        <begin position="973"/>
        <end position="1194"/>
    </location>
</feature>
<dbReference type="SMART" id="SM00065">
    <property type="entry name" value="GAF"/>
    <property type="match status" value="2"/>
</dbReference>
<dbReference type="Pfam" id="PF13426">
    <property type="entry name" value="PAS_9"/>
    <property type="match status" value="1"/>
</dbReference>
<dbReference type="InterPro" id="IPR035965">
    <property type="entry name" value="PAS-like_dom_sf"/>
</dbReference>
<evidence type="ECO:0000259" key="16">
    <source>
        <dbReference type="PROSITE" id="PS50113"/>
    </source>
</evidence>
<dbReference type="Gene3D" id="3.30.450.40">
    <property type="match status" value="2"/>
</dbReference>
<dbReference type="Pfam" id="PF08447">
    <property type="entry name" value="PAS_3"/>
    <property type="match status" value="1"/>
</dbReference>
<protein>
    <recommendedName>
        <fullName evidence="10">Sensory/regulatory protein RpfC</fullName>
        <ecNumber evidence="2">2.7.13.3</ecNumber>
    </recommendedName>
</protein>
<dbReference type="PROSITE" id="PS50113">
    <property type="entry name" value="PAC"/>
    <property type="match status" value="2"/>
</dbReference>
<keyword evidence="18" id="KW-1185">Reference proteome</keyword>
<dbReference type="SMART" id="SM00091">
    <property type="entry name" value="PAS"/>
    <property type="match status" value="3"/>
</dbReference>
<dbReference type="InterPro" id="IPR013767">
    <property type="entry name" value="PAS_fold"/>
</dbReference>
<proteinExistence type="predicted"/>
<dbReference type="Pfam" id="PF01590">
    <property type="entry name" value="GAF"/>
    <property type="match status" value="2"/>
</dbReference>
<dbReference type="SUPFAM" id="SSF55874">
    <property type="entry name" value="ATPase domain of HSP90 chaperone/DNA topoisomerase II/histidine kinase"/>
    <property type="match status" value="1"/>
</dbReference>
<reference evidence="17 18" key="1">
    <citation type="submission" date="2020-07" db="EMBL/GenBank/DDBJ databases">
        <authorList>
            <person name="Sun Q."/>
        </authorList>
    </citation>
    <scope>NUCLEOTIDE SEQUENCE [LARGE SCALE GENOMIC DNA]</scope>
    <source>
        <strain evidence="17 18">MAH-1</strain>
    </source>
</reference>
<dbReference type="InterPro" id="IPR001789">
    <property type="entry name" value="Sig_transdc_resp-reg_receiver"/>
</dbReference>
<feature type="domain" description="PAS" evidence="15">
    <location>
        <begin position="247"/>
        <end position="285"/>
    </location>
</feature>
<dbReference type="CDD" id="cd17546">
    <property type="entry name" value="REC_hyHK_CKI1_RcsC-like"/>
    <property type="match status" value="1"/>
</dbReference>
<dbReference type="InterPro" id="IPR003661">
    <property type="entry name" value="HisK_dim/P_dom"/>
</dbReference>
<evidence type="ECO:0000313" key="18">
    <source>
        <dbReference type="Proteomes" id="UP000535020"/>
    </source>
</evidence>
<keyword evidence="7" id="KW-0067">ATP-binding</keyword>
<evidence type="ECO:0000259" key="13">
    <source>
        <dbReference type="PROSITE" id="PS50109"/>
    </source>
</evidence>
<dbReference type="SMART" id="SM00388">
    <property type="entry name" value="HisKA"/>
    <property type="match status" value="1"/>
</dbReference>
<dbReference type="NCBIfam" id="TIGR00229">
    <property type="entry name" value="sensory_box"/>
    <property type="match status" value="3"/>
</dbReference>
<dbReference type="GO" id="GO:0005524">
    <property type="term" value="F:ATP binding"/>
    <property type="evidence" value="ECO:0007669"/>
    <property type="project" value="UniProtKB-KW"/>
</dbReference>
<keyword evidence="12" id="KW-0472">Membrane</keyword>
<dbReference type="InterPro" id="IPR000700">
    <property type="entry name" value="PAS-assoc_C"/>
</dbReference>
<dbReference type="SMART" id="SM00086">
    <property type="entry name" value="PAC"/>
    <property type="match status" value="3"/>
</dbReference>
<dbReference type="SUPFAM" id="SSF52172">
    <property type="entry name" value="CheY-like"/>
    <property type="match status" value="1"/>
</dbReference>
<evidence type="ECO:0000256" key="8">
    <source>
        <dbReference type="ARBA" id="ARBA00023012"/>
    </source>
</evidence>
<dbReference type="InterPro" id="IPR004358">
    <property type="entry name" value="Sig_transdc_His_kin-like_C"/>
</dbReference>
<evidence type="ECO:0000256" key="5">
    <source>
        <dbReference type="ARBA" id="ARBA00022741"/>
    </source>
</evidence>
<dbReference type="InterPro" id="IPR036097">
    <property type="entry name" value="HisK_dim/P_sf"/>
</dbReference>